<feature type="transmembrane region" description="Helical" evidence="1">
    <location>
        <begin position="12"/>
        <end position="38"/>
    </location>
</feature>
<organism evidence="2 3">
    <name type="scientific">marine gamma proteobacterium HTCC2143</name>
    <dbReference type="NCBI Taxonomy" id="247633"/>
    <lineage>
        <taxon>Bacteria</taxon>
        <taxon>Pseudomonadati</taxon>
        <taxon>Pseudomonadota</taxon>
        <taxon>Gammaproteobacteria</taxon>
        <taxon>Cellvibrionales</taxon>
        <taxon>Spongiibacteraceae</taxon>
        <taxon>BD1-7 clade</taxon>
    </lineage>
</organism>
<evidence type="ECO:0000313" key="3">
    <source>
        <dbReference type="Proteomes" id="UP000004931"/>
    </source>
</evidence>
<evidence type="ECO:0000313" key="2">
    <source>
        <dbReference type="EMBL" id="EAW32875.1"/>
    </source>
</evidence>
<dbReference type="EMBL" id="AAVT01000001">
    <property type="protein sequence ID" value="EAW32875.1"/>
    <property type="molecule type" value="Genomic_DNA"/>
</dbReference>
<keyword evidence="1" id="KW-0472">Membrane</keyword>
<dbReference type="AlphaFoldDB" id="A0Y9S1"/>
<dbReference type="Proteomes" id="UP000004931">
    <property type="component" value="Unassembled WGS sequence"/>
</dbReference>
<sequence>MKPNGEEINVSLKIDALTIMAIVLGLGTVVTAALQVILV</sequence>
<proteinExistence type="predicted"/>
<gene>
    <name evidence="2" type="ORF">GP2143_16506</name>
</gene>
<keyword evidence="1" id="KW-0812">Transmembrane</keyword>
<accession>A0Y9S1</accession>
<protein>
    <submittedName>
        <fullName evidence="2">Uncharacterized protein</fullName>
    </submittedName>
</protein>
<keyword evidence="3" id="KW-1185">Reference proteome</keyword>
<name>A0Y9S1_9GAMM</name>
<evidence type="ECO:0000256" key="1">
    <source>
        <dbReference type="SAM" id="Phobius"/>
    </source>
</evidence>
<reference evidence="2 3" key="1">
    <citation type="journal article" date="2010" name="J. Bacteriol.">
        <title>Genome sequence of the oligotrophic marine Gammaproteobacterium HTCC2143, isolated from the Oregon Coast.</title>
        <authorList>
            <person name="Oh H.M."/>
            <person name="Kang I."/>
            <person name="Ferriera S."/>
            <person name="Giovannoni S.J."/>
            <person name="Cho J.C."/>
        </authorList>
    </citation>
    <scope>NUCLEOTIDE SEQUENCE [LARGE SCALE GENOMIC DNA]</scope>
    <source>
        <strain evidence="2 3">HTCC2143</strain>
    </source>
</reference>
<comment type="caution">
    <text evidence="2">The sequence shown here is derived from an EMBL/GenBank/DDBJ whole genome shotgun (WGS) entry which is preliminary data.</text>
</comment>
<keyword evidence="1" id="KW-1133">Transmembrane helix</keyword>